<reference evidence="2 3" key="1">
    <citation type="submission" date="2017-12" db="EMBL/GenBank/DDBJ databases">
        <title>The draft genome sequence of Brumimicrobium saltpan LHR20.</title>
        <authorList>
            <person name="Do Z.-J."/>
            <person name="Luo H.-R."/>
        </authorList>
    </citation>
    <scope>NUCLEOTIDE SEQUENCE [LARGE SCALE GENOMIC DNA]</scope>
    <source>
        <strain evidence="2 3">LHR20</strain>
    </source>
</reference>
<keyword evidence="1" id="KW-1133">Transmembrane helix</keyword>
<dbReference type="Proteomes" id="UP000236654">
    <property type="component" value="Unassembled WGS sequence"/>
</dbReference>
<dbReference type="EMBL" id="PJNI01000001">
    <property type="protein sequence ID" value="PKR82072.1"/>
    <property type="molecule type" value="Genomic_DNA"/>
</dbReference>
<evidence type="ECO:0000313" key="3">
    <source>
        <dbReference type="Proteomes" id="UP000236654"/>
    </source>
</evidence>
<feature type="transmembrane region" description="Helical" evidence="1">
    <location>
        <begin position="520"/>
        <end position="542"/>
    </location>
</feature>
<protein>
    <recommendedName>
        <fullName evidence="4">Stage II sporulation protein M</fullName>
    </recommendedName>
</protein>
<evidence type="ECO:0000313" key="2">
    <source>
        <dbReference type="EMBL" id="PKR82072.1"/>
    </source>
</evidence>
<feature type="transmembrane region" description="Helical" evidence="1">
    <location>
        <begin position="459"/>
        <end position="476"/>
    </location>
</feature>
<feature type="transmembrane region" description="Helical" evidence="1">
    <location>
        <begin position="364"/>
        <end position="386"/>
    </location>
</feature>
<proteinExistence type="predicted"/>
<feature type="transmembrane region" description="Helical" evidence="1">
    <location>
        <begin position="166"/>
        <end position="187"/>
    </location>
</feature>
<accession>A0A2I0R657</accession>
<feature type="transmembrane region" description="Helical" evidence="1">
    <location>
        <begin position="261"/>
        <end position="280"/>
    </location>
</feature>
<feature type="transmembrane region" description="Helical" evidence="1">
    <location>
        <begin position="573"/>
        <end position="593"/>
    </location>
</feature>
<gene>
    <name evidence="2" type="ORF">CW751_01675</name>
</gene>
<dbReference type="InterPro" id="IPR002798">
    <property type="entry name" value="SpoIIM-like"/>
</dbReference>
<evidence type="ECO:0008006" key="4">
    <source>
        <dbReference type="Google" id="ProtNLM"/>
    </source>
</evidence>
<keyword evidence="1" id="KW-0812">Transmembrane</keyword>
<feature type="transmembrane region" description="Helical" evidence="1">
    <location>
        <begin position="199"/>
        <end position="216"/>
    </location>
</feature>
<feature type="transmembrane region" description="Helical" evidence="1">
    <location>
        <begin position="418"/>
        <end position="439"/>
    </location>
</feature>
<organism evidence="2 3">
    <name type="scientific">Brumimicrobium salinarum</name>
    <dbReference type="NCBI Taxonomy" id="2058658"/>
    <lineage>
        <taxon>Bacteria</taxon>
        <taxon>Pseudomonadati</taxon>
        <taxon>Bacteroidota</taxon>
        <taxon>Flavobacteriia</taxon>
        <taxon>Flavobacteriales</taxon>
        <taxon>Crocinitomicaceae</taxon>
        <taxon>Brumimicrobium</taxon>
    </lineage>
</organism>
<dbReference type="PANTHER" id="PTHR35337:SF1">
    <property type="entry name" value="SLR1478 PROTEIN"/>
    <property type="match status" value="1"/>
</dbReference>
<evidence type="ECO:0000256" key="1">
    <source>
        <dbReference type="SAM" id="Phobius"/>
    </source>
</evidence>
<dbReference type="OrthoDB" id="9800053at2"/>
<dbReference type="RefSeq" id="WP_101333218.1">
    <property type="nucleotide sequence ID" value="NZ_PJNI01000001.1"/>
</dbReference>
<feature type="transmembrane region" description="Helical" evidence="1">
    <location>
        <begin position="99"/>
        <end position="118"/>
    </location>
</feature>
<comment type="caution">
    <text evidence="2">The sequence shown here is derived from an EMBL/GenBank/DDBJ whole genome shotgun (WGS) entry which is preliminary data.</text>
</comment>
<feature type="transmembrane region" description="Helical" evidence="1">
    <location>
        <begin position="292"/>
        <end position="314"/>
    </location>
</feature>
<keyword evidence="3" id="KW-1185">Reference proteome</keyword>
<dbReference type="Pfam" id="PF01944">
    <property type="entry name" value="SpoIIM"/>
    <property type="match status" value="1"/>
</dbReference>
<feature type="transmembrane region" description="Helical" evidence="1">
    <location>
        <begin position="482"/>
        <end position="500"/>
    </location>
</feature>
<name>A0A2I0R657_9FLAO</name>
<dbReference type="AlphaFoldDB" id="A0A2I0R657"/>
<sequence length="595" mass="69019">MKETEFIQQNKRKWNTYEKRLSSTSTEPEEIHELYTELNNDLSFAQTFYEKRTVRAYLNYLTQSIHRKFYKQKKEPFSAIWKAWTIDLPLEIYRARKNLLFALVLFIIYFLIGAFSTHQDIDFAKMVLGNGYVNLTEENIANGNPMGIYGDTSQGIMFVQITINNIQVALMCFFGGLLFSLGTHVILFKNAVMVGVFQYFFKLKGLLLTSFLTIWIHGAFEISAIIIASGAGFTLGHGLLFPGSYTRLQALQMSGMRGIRIMLSLIPIFVIAGFLESYVTRNYQALPNWSKWMIVLLSFGMIFFYYVIYPILVARKHPEKVDAKPSVNAFETIPFTPHKTRNNITIFRETFQLYRVKFIVFWKAILRTVVPLSLLIMSVQLVIHYADLTTFYTTDWSAQLSILFGNPYKEMYNGSSDFIISIIWLVPLAFLALSVYYALLNDKNEFVLQDFKMFVKKRFFKMCLALMPIYFALIFLPHFVLMILLFVFPFLLLSIASVGVSEDVSLKKGRQYGTKKWSTVFILSFILLIVTFFFAQPFAFIVSVEADLLDWLIDFLLPIFAEFTEEPLVFGNLIRQLIYITFLLFIIPLFLLLMV</sequence>
<keyword evidence="1" id="KW-0472">Membrane</keyword>
<dbReference type="PANTHER" id="PTHR35337">
    <property type="entry name" value="SLR1478 PROTEIN"/>
    <property type="match status" value="1"/>
</dbReference>
<feature type="transmembrane region" description="Helical" evidence="1">
    <location>
        <begin position="222"/>
        <end position="241"/>
    </location>
</feature>